<dbReference type="EMBL" id="JAHRIN010033692">
    <property type="protein sequence ID" value="MEQ2202414.1"/>
    <property type="molecule type" value="Genomic_DNA"/>
</dbReference>
<feature type="non-terminal residue" evidence="1">
    <location>
        <position position="1"/>
    </location>
</feature>
<organism evidence="1 2">
    <name type="scientific">Xenoophorus captivus</name>
    <dbReference type="NCBI Taxonomy" id="1517983"/>
    <lineage>
        <taxon>Eukaryota</taxon>
        <taxon>Metazoa</taxon>
        <taxon>Chordata</taxon>
        <taxon>Craniata</taxon>
        <taxon>Vertebrata</taxon>
        <taxon>Euteleostomi</taxon>
        <taxon>Actinopterygii</taxon>
        <taxon>Neopterygii</taxon>
        <taxon>Teleostei</taxon>
        <taxon>Neoteleostei</taxon>
        <taxon>Acanthomorphata</taxon>
        <taxon>Ovalentaria</taxon>
        <taxon>Atherinomorphae</taxon>
        <taxon>Cyprinodontiformes</taxon>
        <taxon>Goodeidae</taxon>
        <taxon>Xenoophorus</taxon>
    </lineage>
</organism>
<comment type="caution">
    <text evidence="1">The sequence shown here is derived from an EMBL/GenBank/DDBJ whole genome shotgun (WGS) entry which is preliminary data.</text>
</comment>
<accession>A0ABV0R2T9</accession>
<protein>
    <submittedName>
        <fullName evidence="1">Uncharacterized protein</fullName>
    </submittedName>
</protein>
<evidence type="ECO:0000313" key="1">
    <source>
        <dbReference type="EMBL" id="MEQ2202414.1"/>
    </source>
</evidence>
<evidence type="ECO:0000313" key="2">
    <source>
        <dbReference type="Proteomes" id="UP001434883"/>
    </source>
</evidence>
<name>A0ABV0R2T9_9TELE</name>
<sequence>GDRWLFSVSFLSQQLTLRSFFAGCAKVGGVHFPEELPSVGAPSHVHFDEKLHDSVVMVTLEDDGNFMVKVG</sequence>
<dbReference type="Proteomes" id="UP001434883">
    <property type="component" value="Unassembled WGS sequence"/>
</dbReference>
<proteinExistence type="predicted"/>
<keyword evidence="2" id="KW-1185">Reference proteome</keyword>
<gene>
    <name evidence="1" type="ORF">XENOCAPTIV_029204</name>
</gene>
<reference evidence="1 2" key="1">
    <citation type="submission" date="2021-06" db="EMBL/GenBank/DDBJ databases">
        <authorList>
            <person name="Palmer J.M."/>
        </authorList>
    </citation>
    <scope>NUCLEOTIDE SEQUENCE [LARGE SCALE GENOMIC DNA]</scope>
    <source>
        <strain evidence="1 2">XC_2019</strain>
        <tissue evidence="1">Muscle</tissue>
    </source>
</reference>